<dbReference type="Pfam" id="PF13558">
    <property type="entry name" value="SbcC_Walker_B"/>
    <property type="match status" value="1"/>
</dbReference>
<dbReference type="GO" id="GO:0005524">
    <property type="term" value="F:ATP binding"/>
    <property type="evidence" value="ECO:0007669"/>
    <property type="project" value="UniProtKB-KW"/>
</dbReference>
<keyword evidence="8" id="KW-0234">DNA repair</keyword>
<reference evidence="13" key="1">
    <citation type="submission" date="2017-10" db="EMBL/GenBank/DDBJ databases">
        <authorList>
            <person name="Gaisin V.A."/>
            <person name="Rysina M.S."/>
            <person name="Grouzdev D.S."/>
        </authorList>
    </citation>
    <scope>NUCLEOTIDE SEQUENCE [LARGE SCALE GENOMIC DNA]</scope>
    <source>
        <strain evidence="13">V1</strain>
    </source>
</reference>
<keyword evidence="4" id="KW-0378">Hydrolase</keyword>
<evidence type="ECO:0000256" key="4">
    <source>
        <dbReference type="ARBA" id="ARBA00022801"/>
    </source>
</evidence>
<accession>A0A317T805</accession>
<dbReference type="Pfam" id="PF13476">
    <property type="entry name" value="AAA_23"/>
    <property type="match status" value="1"/>
</dbReference>
<evidence type="ECO:0000256" key="1">
    <source>
        <dbReference type="ARBA" id="ARBA00022723"/>
    </source>
</evidence>
<dbReference type="InterPro" id="IPR027417">
    <property type="entry name" value="P-loop_NTPase"/>
</dbReference>
<dbReference type="Gene3D" id="3.40.50.300">
    <property type="entry name" value="P-loop containing nucleotide triphosphate hydrolases"/>
    <property type="match status" value="2"/>
</dbReference>
<evidence type="ECO:0000256" key="9">
    <source>
        <dbReference type="PROSITE-ProRule" id="PRU00471"/>
    </source>
</evidence>
<evidence type="ECO:0000313" key="13">
    <source>
        <dbReference type="Proteomes" id="UP000246278"/>
    </source>
</evidence>
<evidence type="ECO:0000256" key="8">
    <source>
        <dbReference type="ARBA" id="ARBA00023204"/>
    </source>
</evidence>
<evidence type="ECO:0000256" key="2">
    <source>
        <dbReference type="ARBA" id="ARBA00022741"/>
    </source>
</evidence>
<feature type="binding site" evidence="9">
    <location>
        <position position="437"/>
    </location>
    <ligand>
        <name>Zn(2+)</name>
        <dbReference type="ChEBI" id="CHEBI:29105"/>
    </ligand>
</feature>
<keyword evidence="13" id="KW-1185">Reference proteome</keyword>
<gene>
    <name evidence="12" type="ORF">CR164_02870</name>
</gene>
<dbReference type="PANTHER" id="PTHR32114:SF2">
    <property type="entry name" value="ABC TRANSPORTER ABCH.3"/>
    <property type="match status" value="1"/>
</dbReference>
<evidence type="ECO:0000256" key="6">
    <source>
        <dbReference type="ARBA" id="ARBA00022840"/>
    </source>
</evidence>
<feature type="binding site" evidence="9">
    <location>
        <position position="440"/>
    </location>
    <ligand>
        <name>Zn(2+)</name>
        <dbReference type="ChEBI" id="CHEBI:29105"/>
    </ligand>
</feature>
<keyword evidence="7 10" id="KW-0175">Coiled coil</keyword>
<dbReference type="GO" id="GO:0006302">
    <property type="term" value="P:double-strand break repair"/>
    <property type="evidence" value="ECO:0007669"/>
    <property type="project" value="InterPro"/>
</dbReference>
<keyword evidence="1 9" id="KW-0479">Metal-binding</keyword>
<keyword evidence="3" id="KW-0227">DNA damage</keyword>
<dbReference type="SUPFAM" id="SSF52540">
    <property type="entry name" value="P-loop containing nucleoside triphosphate hydrolases"/>
    <property type="match status" value="2"/>
</dbReference>
<dbReference type="PANTHER" id="PTHR32114">
    <property type="entry name" value="ABC TRANSPORTER ABCH.3"/>
    <property type="match status" value="1"/>
</dbReference>
<feature type="coiled-coil region" evidence="10">
    <location>
        <begin position="239"/>
        <end position="314"/>
    </location>
</feature>
<organism evidence="12 13">
    <name type="scientific">Prosthecochloris marina</name>
    <dbReference type="NCBI Taxonomy" id="2017681"/>
    <lineage>
        <taxon>Bacteria</taxon>
        <taxon>Pseudomonadati</taxon>
        <taxon>Chlorobiota</taxon>
        <taxon>Chlorobiia</taxon>
        <taxon>Chlorobiales</taxon>
        <taxon>Chlorobiaceae</taxon>
        <taxon>Prosthecochloris</taxon>
    </lineage>
</organism>
<dbReference type="InterPro" id="IPR013134">
    <property type="entry name" value="Zn_hook_RAD50"/>
</dbReference>
<feature type="domain" description="Zinc-hook" evidence="11">
    <location>
        <begin position="391"/>
        <end position="489"/>
    </location>
</feature>
<keyword evidence="2" id="KW-0547">Nucleotide-binding</keyword>
<evidence type="ECO:0000313" key="12">
    <source>
        <dbReference type="EMBL" id="PWW82705.1"/>
    </source>
</evidence>
<evidence type="ECO:0000259" key="11">
    <source>
        <dbReference type="PROSITE" id="PS51131"/>
    </source>
</evidence>
<keyword evidence="6" id="KW-0067">ATP-binding</keyword>
<feature type="coiled-coil region" evidence="10">
    <location>
        <begin position="350"/>
        <end position="518"/>
    </location>
</feature>
<evidence type="ECO:0000256" key="3">
    <source>
        <dbReference type="ARBA" id="ARBA00022763"/>
    </source>
</evidence>
<dbReference type="RefSeq" id="WP_110022421.1">
    <property type="nucleotide sequence ID" value="NZ_PDNZ01000002.1"/>
</dbReference>
<comment type="caution">
    <text evidence="12">The sequence shown here is derived from an EMBL/GenBank/DDBJ whole genome shotgun (WGS) entry which is preliminary data.</text>
</comment>
<dbReference type="SUPFAM" id="SSF75712">
    <property type="entry name" value="Rad50 coiled-coil Zn hook"/>
    <property type="match status" value="1"/>
</dbReference>
<dbReference type="Proteomes" id="UP000246278">
    <property type="component" value="Unassembled WGS sequence"/>
</dbReference>
<sequence>MIPKKLTISNFQSYGEEPQELDFERFRIACLTGANAAGKSSLIEAMGWCIWGKGRTGKEGLINENADEMQVSCVFETSGKTYRILRKATRKKSGGTTEQVDLHIFDPDADVFQSQNENTLRLTQKKILDLVGLDYDGFISSSFISQGRSNEFTLKSPKERKEILAQILRIDRYAVLAEKAKEKARTIGEEITYLAGRIGTLRDDLSLTPTLRAELKKKSSESKIAEKELTTCVSSCTELEQQLTAIKGLELEQKALKAQLASIDSRKEELVVRSTKLREEEAELRSLVDSRDTIEQNIRKFNELKKELSALEHISKTIGKLRQESIRIESVKALKTQKASQKVETIETALHTSDSNLKALAEKIENLQADRRILQQLRDEQRLLETSARKLEEELDGKDHCVRSLSQLENRIQTLVENLEDIKKKGLEFKGIEGTICPLCHSTVNEAHKEKVLEEYRIQYRNIEKELADNRIEKKQFEALWRGLEKKQQELSAQQKRLQTLHSKRSALDERLKQLEELDAAYTQTVKTRETHTEDLLKTRKALTSGAIATEELRKLSEIDAEIVSLGYSPEVHNALKTELETLSDAENRAGALGMATLRLEKLTMEHETCRQKLDAIENERKSLQSRFFEIVDLLEGKPELTKKFERTVQEKKTAENKLRQLLVEKQTLKKSLDDLAEKEKQRKKLSAELGGKEEIKNILTILQDAFGIKGIQSLLIENAVPQLEEQANSILGKLTQNQMAFEVRTQKQRINKNITETLEIAISDSQGEVRDYESFSGGEKFRIDLSLRIALSKLLSIQTGHGLKLLVIDEGFGTQDEDGLDAIIDSIHRITDEFEKIVLITHLEKLKDAFEVKIVVSRQPEKGSTFSIVTGDRTLSEPEYA</sequence>
<evidence type="ECO:0000256" key="10">
    <source>
        <dbReference type="SAM" id="Coils"/>
    </source>
</evidence>
<dbReference type="GO" id="GO:0046872">
    <property type="term" value="F:metal ion binding"/>
    <property type="evidence" value="ECO:0007669"/>
    <property type="project" value="UniProtKB-UniRule"/>
</dbReference>
<protein>
    <recommendedName>
        <fullName evidence="11">Zinc-hook domain-containing protein</fullName>
    </recommendedName>
</protein>
<dbReference type="OrthoDB" id="9795626at2"/>
<dbReference type="Gene3D" id="1.10.287.510">
    <property type="entry name" value="Helix hairpin bin"/>
    <property type="match status" value="1"/>
</dbReference>
<dbReference type="EMBL" id="PDNZ01000002">
    <property type="protein sequence ID" value="PWW82705.1"/>
    <property type="molecule type" value="Genomic_DNA"/>
</dbReference>
<dbReference type="PROSITE" id="PS51131">
    <property type="entry name" value="ZN_HOOK"/>
    <property type="match status" value="1"/>
</dbReference>
<proteinExistence type="predicted"/>
<name>A0A317T805_9CHLB</name>
<dbReference type="AlphaFoldDB" id="A0A317T805"/>
<evidence type="ECO:0000256" key="5">
    <source>
        <dbReference type="ARBA" id="ARBA00022833"/>
    </source>
</evidence>
<keyword evidence="5 9" id="KW-0862">Zinc</keyword>
<evidence type="ECO:0000256" key="7">
    <source>
        <dbReference type="ARBA" id="ARBA00023054"/>
    </source>
</evidence>
<dbReference type="InterPro" id="IPR038729">
    <property type="entry name" value="Rad50/SbcC_AAA"/>
</dbReference>
<dbReference type="GO" id="GO:0016887">
    <property type="term" value="F:ATP hydrolysis activity"/>
    <property type="evidence" value="ECO:0007669"/>
    <property type="project" value="InterPro"/>
</dbReference>
<feature type="coiled-coil region" evidence="10">
    <location>
        <begin position="600"/>
        <end position="696"/>
    </location>
</feature>